<dbReference type="Gene3D" id="3.40.250.10">
    <property type="entry name" value="Rhodanese-like domain"/>
    <property type="match status" value="1"/>
</dbReference>
<dbReference type="EMBL" id="CP011797">
    <property type="protein sequence ID" value="ATX77848.1"/>
    <property type="molecule type" value="Genomic_DNA"/>
</dbReference>
<dbReference type="SUPFAM" id="SSF52821">
    <property type="entry name" value="Rhodanese/Cell cycle control phosphatase"/>
    <property type="match status" value="1"/>
</dbReference>
<keyword evidence="4" id="KW-1185">Reference proteome</keyword>
<protein>
    <submittedName>
        <fullName evidence="3">Phage shock protein E</fullName>
    </submittedName>
</protein>
<keyword evidence="1" id="KW-0732">Signal</keyword>
<dbReference type="PANTHER" id="PTHR43031:SF1">
    <property type="entry name" value="PYRIDINE NUCLEOTIDE-DISULPHIDE OXIDOREDUCTASE"/>
    <property type="match status" value="1"/>
</dbReference>
<evidence type="ECO:0000259" key="2">
    <source>
        <dbReference type="PROSITE" id="PS50206"/>
    </source>
</evidence>
<dbReference type="InterPro" id="IPR050229">
    <property type="entry name" value="GlpE_sulfurtransferase"/>
</dbReference>
<dbReference type="InterPro" id="IPR036873">
    <property type="entry name" value="Rhodanese-like_dom_sf"/>
</dbReference>
<dbReference type="Pfam" id="PF00581">
    <property type="entry name" value="Rhodanese"/>
    <property type="match status" value="1"/>
</dbReference>
<dbReference type="CDD" id="cd00158">
    <property type="entry name" value="RHOD"/>
    <property type="match status" value="1"/>
</dbReference>
<sequence length="117" mass="12663">MKNLIASLIILLTLSACGGDKAGSDEPLSNWLEQGVLIDSRTLGEFNQGHLDRAILVPNDQLSRRIATLAPTKDTPILLYCQSGGRAGTAEKMLRKMGYTKVKNLGGIRQARRALAD</sequence>
<gene>
    <name evidence="3" type="ORF">REIFOR_02725</name>
</gene>
<feature type="signal peptide" evidence="1">
    <location>
        <begin position="1"/>
        <end position="18"/>
    </location>
</feature>
<organism evidence="3 4">
    <name type="scientific">Reinekea forsetii</name>
    <dbReference type="NCBI Taxonomy" id="1336806"/>
    <lineage>
        <taxon>Bacteria</taxon>
        <taxon>Pseudomonadati</taxon>
        <taxon>Pseudomonadota</taxon>
        <taxon>Gammaproteobacteria</taxon>
        <taxon>Oceanospirillales</taxon>
        <taxon>Saccharospirillaceae</taxon>
        <taxon>Reinekea</taxon>
    </lineage>
</organism>
<name>A0A2K8KSZ5_9GAMM</name>
<evidence type="ECO:0000256" key="1">
    <source>
        <dbReference type="SAM" id="SignalP"/>
    </source>
</evidence>
<feature type="chain" id="PRO_5014603414" evidence="1">
    <location>
        <begin position="19"/>
        <end position="117"/>
    </location>
</feature>
<dbReference type="RefSeq" id="WP_100258073.1">
    <property type="nucleotide sequence ID" value="NZ_CP011797.1"/>
</dbReference>
<dbReference type="KEGG" id="rfo:REIFOR_02725"/>
<dbReference type="SMART" id="SM00450">
    <property type="entry name" value="RHOD"/>
    <property type="match status" value="1"/>
</dbReference>
<feature type="domain" description="Rhodanese" evidence="2">
    <location>
        <begin position="33"/>
        <end position="109"/>
    </location>
</feature>
<dbReference type="OrthoDB" id="9814704at2"/>
<evidence type="ECO:0000313" key="4">
    <source>
        <dbReference type="Proteomes" id="UP000229757"/>
    </source>
</evidence>
<accession>A0A2K8KSZ5</accession>
<dbReference type="Proteomes" id="UP000229757">
    <property type="component" value="Chromosome"/>
</dbReference>
<dbReference type="InterPro" id="IPR001763">
    <property type="entry name" value="Rhodanese-like_dom"/>
</dbReference>
<proteinExistence type="predicted"/>
<evidence type="ECO:0000313" key="3">
    <source>
        <dbReference type="EMBL" id="ATX77848.1"/>
    </source>
</evidence>
<dbReference type="PROSITE" id="PS51257">
    <property type="entry name" value="PROKAR_LIPOPROTEIN"/>
    <property type="match status" value="1"/>
</dbReference>
<dbReference type="PROSITE" id="PS50206">
    <property type="entry name" value="RHODANESE_3"/>
    <property type="match status" value="1"/>
</dbReference>
<dbReference type="AlphaFoldDB" id="A0A2K8KSZ5"/>
<reference evidence="3 4" key="1">
    <citation type="journal article" date="2017" name="Environ. Microbiol.">
        <title>Genomic and physiological analyses of 'Reinekea forsetii' reveal a versatile opportunistic lifestyle during spring algae blooms.</title>
        <authorList>
            <person name="Avci B."/>
            <person name="Hahnke R.L."/>
            <person name="Chafee M."/>
            <person name="Fischer T."/>
            <person name="Gruber-Vodicka H."/>
            <person name="Tegetmeyer H.E."/>
            <person name="Harder J."/>
            <person name="Fuchs B.M."/>
            <person name="Amann R.I."/>
            <person name="Teeling H."/>
        </authorList>
    </citation>
    <scope>NUCLEOTIDE SEQUENCE [LARGE SCALE GENOMIC DNA]</scope>
    <source>
        <strain evidence="3 4">Hel1_31_D35</strain>
    </source>
</reference>
<dbReference type="PANTHER" id="PTHR43031">
    <property type="entry name" value="FAD-DEPENDENT OXIDOREDUCTASE"/>
    <property type="match status" value="1"/>
</dbReference>